<accession>A0ABP9PLF7</accession>
<feature type="chain" id="PRO_5045987760" description="Alpha-amylase" evidence="2">
    <location>
        <begin position="26"/>
        <end position="436"/>
    </location>
</feature>
<feature type="signal peptide" evidence="2">
    <location>
        <begin position="1"/>
        <end position="25"/>
    </location>
</feature>
<proteinExistence type="predicted"/>
<dbReference type="RefSeq" id="WP_345456945.1">
    <property type="nucleotide sequence ID" value="NZ_BAABKG010000002.1"/>
</dbReference>
<gene>
    <name evidence="3" type="ORF">GCM10023340_16980</name>
</gene>
<keyword evidence="4" id="KW-1185">Reference proteome</keyword>
<evidence type="ECO:0008006" key="5">
    <source>
        <dbReference type="Google" id="ProtNLM"/>
    </source>
</evidence>
<sequence length="436" mass="45524">MNHARKVVLAVLAALALLLTTVSTATSSVAAPVGEHAASSTPSVARQGGAVGRVRGEIRGPQPGAPKVKMAWFRADWTYLGAKKVYAGGYSLTLPPGTYHLQFTDQRPAYDTKKYAPADATVTVRAGRTTARSVKMRVGASIGGVAKAGGKVAPGARIVAANTSERSWETSADKQGNFALGGLPAGTYSVFTYDRSSTWVGKSTYAPKLKLGTYTPVKINLTTKAGTLILDLYTGESSWRGKAFLTAVSKATGQFWTARAGNGSVTFRGLAPGRYTVVVPNLGNYLGTTVRVGSQVRPGRAAFGSVRLTKRAGWVTGRLVDGRHPNVGLGGAEVRLLDRNGSVIGFATSRDSGRFTIDGALGAQAGARIVAGPPVGNPYLGQGTSYCKYGKASRAPITVRNGRQTEIGSLAMPHLPDAQQDGPQCRRTPTSARSAA</sequence>
<evidence type="ECO:0000313" key="3">
    <source>
        <dbReference type="EMBL" id="GAA5146285.1"/>
    </source>
</evidence>
<feature type="compositionally biased region" description="Polar residues" evidence="1">
    <location>
        <begin position="427"/>
        <end position="436"/>
    </location>
</feature>
<name>A0ABP9PLF7_9ACTN</name>
<keyword evidence="2" id="KW-0732">Signal</keyword>
<organism evidence="3 4">
    <name type="scientific">Nocardioides marinquilinus</name>
    <dbReference type="NCBI Taxonomy" id="1210400"/>
    <lineage>
        <taxon>Bacteria</taxon>
        <taxon>Bacillati</taxon>
        <taxon>Actinomycetota</taxon>
        <taxon>Actinomycetes</taxon>
        <taxon>Propionibacteriales</taxon>
        <taxon>Nocardioidaceae</taxon>
        <taxon>Nocardioides</taxon>
    </lineage>
</organism>
<evidence type="ECO:0000256" key="2">
    <source>
        <dbReference type="SAM" id="SignalP"/>
    </source>
</evidence>
<comment type="caution">
    <text evidence="3">The sequence shown here is derived from an EMBL/GenBank/DDBJ whole genome shotgun (WGS) entry which is preliminary data.</text>
</comment>
<reference evidence="4" key="1">
    <citation type="journal article" date="2019" name="Int. J. Syst. Evol. Microbiol.">
        <title>The Global Catalogue of Microorganisms (GCM) 10K type strain sequencing project: providing services to taxonomists for standard genome sequencing and annotation.</title>
        <authorList>
            <consortium name="The Broad Institute Genomics Platform"/>
            <consortium name="The Broad Institute Genome Sequencing Center for Infectious Disease"/>
            <person name="Wu L."/>
            <person name="Ma J."/>
        </authorList>
    </citation>
    <scope>NUCLEOTIDE SEQUENCE [LARGE SCALE GENOMIC DNA]</scope>
    <source>
        <strain evidence="4">JCM 18459</strain>
    </source>
</reference>
<evidence type="ECO:0000313" key="4">
    <source>
        <dbReference type="Proteomes" id="UP001500221"/>
    </source>
</evidence>
<feature type="region of interest" description="Disordered" evidence="1">
    <location>
        <begin position="412"/>
        <end position="436"/>
    </location>
</feature>
<dbReference type="SUPFAM" id="SSF49478">
    <property type="entry name" value="Cna protein B-type domain"/>
    <property type="match status" value="1"/>
</dbReference>
<dbReference type="Gene3D" id="2.60.40.1120">
    <property type="entry name" value="Carboxypeptidase-like, regulatory domain"/>
    <property type="match status" value="2"/>
</dbReference>
<protein>
    <recommendedName>
        <fullName evidence="5">Alpha-amylase</fullName>
    </recommendedName>
</protein>
<dbReference type="EMBL" id="BAABKG010000002">
    <property type="protein sequence ID" value="GAA5146285.1"/>
    <property type="molecule type" value="Genomic_DNA"/>
</dbReference>
<dbReference type="Proteomes" id="UP001500221">
    <property type="component" value="Unassembled WGS sequence"/>
</dbReference>
<evidence type="ECO:0000256" key="1">
    <source>
        <dbReference type="SAM" id="MobiDB-lite"/>
    </source>
</evidence>